<dbReference type="Pfam" id="PF11807">
    <property type="entry name" value="UstYa"/>
    <property type="match status" value="1"/>
</dbReference>
<keyword evidence="2" id="KW-0560">Oxidoreductase</keyword>
<evidence type="ECO:0000313" key="4">
    <source>
        <dbReference type="EMBL" id="KAG7097764.1"/>
    </source>
</evidence>
<name>A0A9P7UZV6_9AGAR</name>
<organism evidence="4 5">
    <name type="scientific">Marasmius oreades</name>
    <name type="common">fairy-ring Marasmius</name>
    <dbReference type="NCBI Taxonomy" id="181124"/>
    <lineage>
        <taxon>Eukaryota</taxon>
        <taxon>Fungi</taxon>
        <taxon>Dikarya</taxon>
        <taxon>Basidiomycota</taxon>
        <taxon>Agaricomycotina</taxon>
        <taxon>Agaricomycetes</taxon>
        <taxon>Agaricomycetidae</taxon>
        <taxon>Agaricales</taxon>
        <taxon>Marasmiineae</taxon>
        <taxon>Marasmiaceae</taxon>
        <taxon>Marasmius</taxon>
    </lineage>
</organism>
<comment type="caution">
    <text evidence="4">The sequence shown here is derived from an EMBL/GenBank/DDBJ whole genome shotgun (WGS) entry which is preliminary data.</text>
</comment>
<accession>A0A9P7UZV6</accession>
<comment type="similarity">
    <text evidence="3">Belongs to the ustYa family.</text>
</comment>
<reference evidence="4" key="1">
    <citation type="journal article" date="2021" name="Genome Biol. Evol.">
        <title>The assembled and annotated genome of the fairy-ring fungus Marasmius oreades.</title>
        <authorList>
            <person name="Hiltunen M."/>
            <person name="Ament-Velasquez S.L."/>
            <person name="Johannesson H."/>
        </authorList>
    </citation>
    <scope>NUCLEOTIDE SEQUENCE</scope>
    <source>
        <strain evidence="4">03SP1</strain>
    </source>
</reference>
<evidence type="ECO:0000313" key="5">
    <source>
        <dbReference type="Proteomes" id="UP001049176"/>
    </source>
</evidence>
<keyword evidence="5" id="KW-1185">Reference proteome</keyword>
<gene>
    <name evidence="4" type="ORF">E1B28_005085</name>
</gene>
<evidence type="ECO:0000256" key="3">
    <source>
        <dbReference type="ARBA" id="ARBA00035112"/>
    </source>
</evidence>
<proteinExistence type="inferred from homology"/>
<dbReference type="AlphaFoldDB" id="A0A9P7UZV6"/>
<dbReference type="EMBL" id="CM032182">
    <property type="protein sequence ID" value="KAG7097764.1"/>
    <property type="molecule type" value="Genomic_DNA"/>
</dbReference>
<dbReference type="GeneID" id="66074161"/>
<protein>
    <submittedName>
        <fullName evidence="4">Uncharacterized protein</fullName>
    </submittedName>
</protein>
<dbReference type="InterPro" id="IPR021765">
    <property type="entry name" value="UstYa-like"/>
</dbReference>
<dbReference type="RefSeq" id="XP_043014234.1">
    <property type="nucleotide sequence ID" value="XM_043149626.1"/>
</dbReference>
<evidence type="ECO:0000256" key="2">
    <source>
        <dbReference type="ARBA" id="ARBA00023002"/>
    </source>
</evidence>
<dbReference type="PANTHER" id="PTHR33365">
    <property type="entry name" value="YALI0B05434P"/>
    <property type="match status" value="1"/>
</dbReference>
<evidence type="ECO:0000256" key="1">
    <source>
        <dbReference type="ARBA" id="ARBA00004685"/>
    </source>
</evidence>
<dbReference type="GO" id="GO:0016491">
    <property type="term" value="F:oxidoreductase activity"/>
    <property type="evidence" value="ECO:0007669"/>
    <property type="project" value="UniProtKB-KW"/>
</dbReference>
<dbReference type="PANTHER" id="PTHR33365:SF11">
    <property type="entry name" value="TAT PATHWAY SIGNAL SEQUENCE"/>
    <property type="match status" value="1"/>
</dbReference>
<dbReference type="Proteomes" id="UP001049176">
    <property type="component" value="Chromosome 2"/>
</dbReference>
<dbReference type="OrthoDB" id="3350619at2759"/>
<sequence length="216" mass="25104">MFLHFNWRTLPATFAFLSLVNLLFAIWRLKLDWAQALQSSREISTFSYRGHDYPRAIPSADSLQSVLLTVEESRHYPVAGYESDPQWEALGGKPWGYVRLKTDGNHTQFHDTNKLSGKRRMFVVTMFHELHCLRLLNLAFDESNAVGEGHITHCLNYLRQMALCDSDLTLESHNWEERYGGGGGDRQGATHVCRDWTQVVDFVEDNWNEWEHEKNM</sequence>
<dbReference type="KEGG" id="more:E1B28_005085"/>
<dbReference type="GO" id="GO:0043386">
    <property type="term" value="P:mycotoxin biosynthetic process"/>
    <property type="evidence" value="ECO:0007669"/>
    <property type="project" value="InterPro"/>
</dbReference>
<comment type="pathway">
    <text evidence="1">Mycotoxin biosynthesis.</text>
</comment>